<dbReference type="PANTHER" id="PTHR31279">
    <property type="entry name" value="PROTEIN EXORDIUM-LIKE 5"/>
    <property type="match status" value="1"/>
</dbReference>
<dbReference type="EMBL" id="CAJVPV010013157">
    <property type="protein sequence ID" value="CAG8675437.1"/>
    <property type="molecule type" value="Genomic_DNA"/>
</dbReference>
<gene>
    <name evidence="6" type="ORF">AMORRO_LOCUS11006</name>
</gene>
<protein>
    <submittedName>
        <fullName evidence="6">12020_t:CDS:1</fullName>
    </submittedName>
</protein>
<dbReference type="PANTHER" id="PTHR31279:SF58">
    <property type="entry name" value="PROTEIN EXORDIUM-LIKE 2"/>
    <property type="match status" value="1"/>
</dbReference>
<dbReference type="OrthoDB" id="2016249at2759"/>
<evidence type="ECO:0000256" key="3">
    <source>
        <dbReference type="ARBA" id="ARBA00022729"/>
    </source>
</evidence>
<feature type="non-terminal residue" evidence="6">
    <location>
        <position position="287"/>
    </location>
</feature>
<dbReference type="AlphaFoldDB" id="A0A9N9EFT0"/>
<organism evidence="6 7">
    <name type="scientific">Acaulospora morrowiae</name>
    <dbReference type="NCBI Taxonomy" id="94023"/>
    <lineage>
        <taxon>Eukaryota</taxon>
        <taxon>Fungi</taxon>
        <taxon>Fungi incertae sedis</taxon>
        <taxon>Mucoromycota</taxon>
        <taxon>Glomeromycotina</taxon>
        <taxon>Glomeromycetes</taxon>
        <taxon>Diversisporales</taxon>
        <taxon>Acaulosporaceae</taxon>
        <taxon>Acaulospora</taxon>
    </lineage>
</organism>
<evidence type="ECO:0000256" key="2">
    <source>
        <dbReference type="ARBA" id="ARBA00022525"/>
    </source>
</evidence>
<comment type="subcellular location">
    <subcellularLocation>
        <location evidence="1">Secreted</location>
    </subcellularLocation>
</comment>
<sequence length="287" mass="32115">MRPLISIVLFAVLILNVLFKPAYSAGIPIKYSNGPIMSGPIPLYIVYYGNQWHSFNQKVIESFLNGVSETSYWDIAKEYTGFVDESHTEKGKVTGPVKVAKTVTMNATLGVNLIYQNLVTIINNQINNGLFPEDDQGIYYVLTSKEVAYEDSERTFCGSMCGYHFYFPTSDGKKILKYSFVGAPDHCPAVCVRPQIDPSLNSTIVRTPNGDSLDSMISVISHELFETVTDPLVNFDSAWFDSEGNENADKCIAFYQPLQNEYGASYNLKIGSDLFLVQQIWNPSTQR</sequence>
<proteinExistence type="inferred from homology"/>
<keyword evidence="2" id="KW-0964">Secreted</keyword>
<accession>A0A9N9EFT0</accession>
<feature type="chain" id="PRO_5040199014" evidence="5">
    <location>
        <begin position="25"/>
        <end position="287"/>
    </location>
</feature>
<evidence type="ECO:0000256" key="1">
    <source>
        <dbReference type="ARBA" id="ARBA00004613"/>
    </source>
</evidence>
<dbReference type="InterPro" id="IPR006766">
    <property type="entry name" value="EXORDIUM-like"/>
</dbReference>
<name>A0A9N9EFT0_9GLOM</name>
<evidence type="ECO:0000256" key="5">
    <source>
        <dbReference type="SAM" id="SignalP"/>
    </source>
</evidence>
<comment type="similarity">
    <text evidence="4">Belongs to the EXORDIUM family.</text>
</comment>
<evidence type="ECO:0000256" key="4">
    <source>
        <dbReference type="ARBA" id="ARBA00023591"/>
    </source>
</evidence>
<evidence type="ECO:0000313" key="7">
    <source>
        <dbReference type="Proteomes" id="UP000789342"/>
    </source>
</evidence>
<keyword evidence="3 5" id="KW-0732">Signal</keyword>
<feature type="signal peptide" evidence="5">
    <location>
        <begin position="1"/>
        <end position="24"/>
    </location>
</feature>
<dbReference type="Proteomes" id="UP000789342">
    <property type="component" value="Unassembled WGS sequence"/>
</dbReference>
<comment type="caution">
    <text evidence="6">The sequence shown here is derived from an EMBL/GenBank/DDBJ whole genome shotgun (WGS) entry which is preliminary data.</text>
</comment>
<dbReference type="Pfam" id="PF04674">
    <property type="entry name" value="Phi_1"/>
    <property type="match status" value="1"/>
</dbReference>
<reference evidence="6" key="1">
    <citation type="submission" date="2021-06" db="EMBL/GenBank/DDBJ databases">
        <authorList>
            <person name="Kallberg Y."/>
            <person name="Tangrot J."/>
            <person name="Rosling A."/>
        </authorList>
    </citation>
    <scope>NUCLEOTIDE SEQUENCE</scope>
    <source>
        <strain evidence="6">CL551</strain>
    </source>
</reference>
<keyword evidence="7" id="KW-1185">Reference proteome</keyword>
<dbReference type="GO" id="GO:0005576">
    <property type="term" value="C:extracellular region"/>
    <property type="evidence" value="ECO:0007669"/>
    <property type="project" value="UniProtKB-SubCell"/>
</dbReference>
<evidence type="ECO:0000313" key="6">
    <source>
        <dbReference type="EMBL" id="CAG8675437.1"/>
    </source>
</evidence>